<reference evidence="2 3" key="1">
    <citation type="submission" date="2019-09" db="EMBL/GenBank/DDBJ databases">
        <title>Screening of Novel Bioactive Compounds from Soil-Associated.</title>
        <authorList>
            <person name="Gong X."/>
        </authorList>
    </citation>
    <scope>NUCLEOTIDE SEQUENCE [LARGE SCALE GENOMIC DNA]</scope>
    <source>
        <strain evidence="2 3">Gxj-6</strain>
    </source>
</reference>
<gene>
    <name evidence="2" type="ORF">F5972_07300</name>
</gene>
<keyword evidence="1" id="KW-0732">Signal</keyword>
<accession>A0A5J5K7Z7</accession>
<dbReference type="Proteomes" id="UP000327011">
    <property type="component" value="Unassembled WGS sequence"/>
</dbReference>
<name>A0A5J5K7Z7_9ACTN</name>
<dbReference type="AlphaFoldDB" id="A0A5J5K7Z7"/>
<dbReference type="EMBL" id="VYTZ01000002">
    <property type="protein sequence ID" value="KAA9380885.1"/>
    <property type="molecule type" value="Genomic_DNA"/>
</dbReference>
<evidence type="ECO:0000256" key="1">
    <source>
        <dbReference type="SAM" id="SignalP"/>
    </source>
</evidence>
<comment type="caution">
    <text evidence="2">The sequence shown here is derived from an EMBL/GenBank/DDBJ whole genome shotgun (WGS) entry which is preliminary data.</text>
</comment>
<feature type="chain" id="PRO_5023916784" evidence="1">
    <location>
        <begin position="29"/>
        <end position="93"/>
    </location>
</feature>
<dbReference type="RefSeq" id="WP_150932315.1">
    <property type="nucleotide sequence ID" value="NZ_VYTZ01000002.1"/>
</dbReference>
<evidence type="ECO:0000313" key="3">
    <source>
        <dbReference type="Proteomes" id="UP000327011"/>
    </source>
</evidence>
<keyword evidence="3" id="KW-1185">Reference proteome</keyword>
<sequence>MNAPFKRALTICAAAVLVTGLSAVPAAALDANYTCTSGTRYLLSDLLGYYIFGSGCTGSGAGPYGTVTIPSGSYFCQSVSYHPEVDFLSAQRC</sequence>
<organism evidence="2 3">
    <name type="scientific">Microbispora cellulosiformans</name>
    <dbReference type="NCBI Taxonomy" id="2614688"/>
    <lineage>
        <taxon>Bacteria</taxon>
        <taxon>Bacillati</taxon>
        <taxon>Actinomycetota</taxon>
        <taxon>Actinomycetes</taxon>
        <taxon>Streptosporangiales</taxon>
        <taxon>Streptosporangiaceae</taxon>
        <taxon>Microbispora</taxon>
    </lineage>
</organism>
<feature type="signal peptide" evidence="1">
    <location>
        <begin position="1"/>
        <end position="28"/>
    </location>
</feature>
<protein>
    <submittedName>
        <fullName evidence="2">Uncharacterized protein</fullName>
    </submittedName>
</protein>
<evidence type="ECO:0000313" key="2">
    <source>
        <dbReference type="EMBL" id="KAA9380885.1"/>
    </source>
</evidence>
<proteinExistence type="predicted"/>